<dbReference type="GO" id="GO:0006808">
    <property type="term" value="P:regulation of nitrogen utilization"/>
    <property type="evidence" value="ECO:0007669"/>
    <property type="project" value="InterPro"/>
</dbReference>
<dbReference type="GO" id="GO:0030234">
    <property type="term" value="F:enzyme regulator activity"/>
    <property type="evidence" value="ECO:0007669"/>
    <property type="project" value="InterPro"/>
</dbReference>
<keyword evidence="3" id="KW-1185">Reference proteome</keyword>
<evidence type="ECO:0000313" key="2">
    <source>
        <dbReference type="EMBL" id="MBB4267234.1"/>
    </source>
</evidence>
<dbReference type="InterPro" id="IPR011322">
    <property type="entry name" value="N-reg_PII-like_a/b"/>
</dbReference>
<dbReference type="RefSeq" id="WP_184046426.1">
    <property type="nucleotide sequence ID" value="NZ_JACIGK010000023.1"/>
</dbReference>
<dbReference type="Pfam" id="PF00543">
    <property type="entry name" value="P-II"/>
    <property type="match status" value="1"/>
</dbReference>
<gene>
    <name evidence="2" type="ORF">GGD89_002875</name>
</gene>
<proteinExistence type="predicted"/>
<accession>A0A7W6RET3</accession>
<dbReference type="AlphaFoldDB" id="A0A7W6RET3"/>
<dbReference type="InterPro" id="IPR015867">
    <property type="entry name" value="N-reg_PII/ATP_PRibTrfase_C"/>
</dbReference>
<sequence>METFTRKKVEMFIERPLLRRALAVIRQSGATGYTVLPTLEGHGQEGGWQDGVPVDAQTMVQVVVITSDERADAIMEGIAAIIQTWRGVICAYDVQVLRRERF</sequence>
<organism evidence="2 3">
    <name type="scientific">Roseospira visakhapatnamensis</name>
    <dbReference type="NCBI Taxonomy" id="390880"/>
    <lineage>
        <taxon>Bacteria</taxon>
        <taxon>Pseudomonadati</taxon>
        <taxon>Pseudomonadota</taxon>
        <taxon>Alphaproteobacteria</taxon>
        <taxon>Rhodospirillales</taxon>
        <taxon>Rhodospirillaceae</taxon>
        <taxon>Roseospira</taxon>
    </lineage>
</organism>
<evidence type="ECO:0000256" key="1">
    <source>
        <dbReference type="ARBA" id="ARBA00015681"/>
    </source>
</evidence>
<protein>
    <recommendedName>
        <fullName evidence="1">Nitrogen regulatory protein P-II</fullName>
    </recommendedName>
</protein>
<dbReference type="EMBL" id="JACIGK010000023">
    <property type="protein sequence ID" value="MBB4267234.1"/>
    <property type="molecule type" value="Genomic_DNA"/>
</dbReference>
<reference evidence="2 3" key="1">
    <citation type="submission" date="2020-08" db="EMBL/GenBank/DDBJ databases">
        <title>Genome sequencing of Purple Non-Sulfur Bacteria from various extreme environments.</title>
        <authorList>
            <person name="Mayer M."/>
        </authorList>
    </citation>
    <scope>NUCLEOTIDE SEQUENCE [LARGE SCALE GENOMIC DNA]</scope>
    <source>
        <strain evidence="2 3">JA131</strain>
    </source>
</reference>
<name>A0A7W6RET3_9PROT</name>
<comment type="caution">
    <text evidence="2">The sequence shown here is derived from an EMBL/GenBank/DDBJ whole genome shotgun (WGS) entry which is preliminary data.</text>
</comment>
<dbReference type="InterPro" id="IPR002187">
    <property type="entry name" value="N-reg_PII"/>
</dbReference>
<evidence type="ECO:0000313" key="3">
    <source>
        <dbReference type="Proteomes" id="UP000554286"/>
    </source>
</evidence>
<dbReference type="SUPFAM" id="SSF54913">
    <property type="entry name" value="GlnB-like"/>
    <property type="match status" value="1"/>
</dbReference>
<dbReference type="Proteomes" id="UP000554286">
    <property type="component" value="Unassembled WGS sequence"/>
</dbReference>
<dbReference type="Gene3D" id="3.30.70.120">
    <property type="match status" value="1"/>
</dbReference>